<dbReference type="Gramene" id="KFK28303">
    <property type="protein sequence ID" value="KFK28303"/>
    <property type="gene ID" value="AALP_AA8G499100"/>
</dbReference>
<dbReference type="InterPro" id="IPR000253">
    <property type="entry name" value="FHA_dom"/>
</dbReference>
<dbReference type="GO" id="GO:0002151">
    <property type="term" value="F:G-quadruplex RNA binding"/>
    <property type="evidence" value="ECO:0007669"/>
    <property type="project" value="InterPro"/>
</dbReference>
<keyword evidence="3" id="KW-1185">Reference proteome</keyword>
<dbReference type="PANTHER" id="PTHR13233:SF19">
    <property type="entry name" value="SMAD_FHA DOMAIN-CONTAINING PROTEIN"/>
    <property type="match status" value="1"/>
</dbReference>
<dbReference type="InterPro" id="IPR037912">
    <property type="entry name" value="MCRS1"/>
</dbReference>
<proteinExistence type="predicted"/>
<dbReference type="Pfam" id="PF00498">
    <property type="entry name" value="FHA"/>
    <property type="match status" value="1"/>
</dbReference>
<dbReference type="PANTHER" id="PTHR13233">
    <property type="entry name" value="MICROSPHERULE PROTEIN 1"/>
    <property type="match status" value="1"/>
</dbReference>
<dbReference type="GO" id="GO:0071339">
    <property type="term" value="C:MLL1 complex"/>
    <property type="evidence" value="ECO:0007669"/>
    <property type="project" value="InterPro"/>
</dbReference>
<dbReference type="Proteomes" id="UP000029120">
    <property type="component" value="Chromosome 8"/>
</dbReference>
<evidence type="ECO:0000259" key="1">
    <source>
        <dbReference type="PROSITE" id="PS50006"/>
    </source>
</evidence>
<accession>A0A087GEK1</accession>
<reference evidence="3" key="1">
    <citation type="journal article" date="2015" name="Nat. Plants">
        <title>Genome expansion of Arabis alpina linked with retrotransposition and reduced symmetric DNA methylation.</title>
        <authorList>
            <person name="Willing E.M."/>
            <person name="Rawat V."/>
            <person name="Mandakova T."/>
            <person name="Maumus F."/>
            <person name="James G.V."/>
            <person name="Nordstroem K.J."/>
            <person name="Becker C."/>
            <person name="Warthmann N."/>
            <person name="Chica C."/>
            <person name="Szarzynska B."/>
            <person name="Zytnicki M."/>
            <person name="Albani M.C."/>
            <person name="Kiefer C."/>
            <person name="Bergonzi S."/>
            <person name="Castaings L."/>
            <person name="Mateos J.L."/>
            <person name="Berns M.C."/>
            <person name="Bujdoso N."/>
            <person name="Piofczyk T."/>
            <person name="de Lorenzo L."/>
            <person name="Barrero-Sicilia C."/>
            <person name="Mateos I."/>
            <person name="Piednoel M."/>
            <person name="Hagmann J."/>
            <person name="Chen-Min-Tao R."/>
            <person name="Iglesias-Fernandez R."/>
            <person name="Schuster S.C."/>
            <person name="Alonso-Blanco C."/>
            <person name="Roudier F."/>
            <person name="Carbonero P."/>
            <person name="Paz-Ares J."/>
            <person name="Davis S.J."/>
            <person name="Pecinka A."/>
            <person name="Quesneville H."/>
            <person name="Colot V."/>
            <person name="Lysak M.A."/>
            <person name="Weigel D."/>
            <person name="Coupland G."/>
            <person name="Schneeberger K."/>
        </authorList>
    </citation>
    <scope>NUCLEOTIDE SEQUENCE [LARGE SCALE GENOMIC DNA]</scope>
    <source>
        <strain evidence="3">cv. Pajares</strain>
    </source>
</reference>
<dbReference type="GO" id="GO:0031011">
    <property type="term" value="C:Ino80 complex"/>
    <property type="evidence" value="ECO:0007669"/>
    <property type="project" value="InterPro"/>
</dbReference>
<evidence type="ECO:0000313" key="2">
    <source>
        <dbReference type="EMBL" id="KFK28303.1"/>
    </source>
</evidence>
<gene>
    <name evidence="2" type="ordered locus">AALP_Aa8g499100</name>
</gene>
<dbReference type="eggNOG" id="KOG2293">
    <property type="taxonomic scope" value="Eukaryota"/>
</dbReference>
<dbReference type="AlphaFoldDB" id="A0A087GEK1"/>
<name>A0A087GEK1_ARAAL</name>
<dbReference type="GO" id="GO:0044545">
    <property type="term" value="C:NSL complex"/>
    <property type="evidence" value="ECO:0007669"/>
    <property type="project" value="TreeGrafter"/>
</dbReference>
<dbReference type="OMA" id="CRDSKHF"/>
<organism evidence="2 3">
    <name type="scientific">Arabis alpina</name>
    <name type="common">Alpine rock-cress</name>
    <dbReference type="NCBI Taxonomy" id="50452"/>
    <lineage>
        <taxon>Eukaryota</taxon>
        <taxon>Viridiplantae</taxon>
        <taxon>Streptophyta</taxon>
        <taxon>Embryophyta</taxon>
        <taxon>Tracheophyta</taxon>
        <taxon>Spermatophyta</taxon>
        <taxon>Magnoliopsida</taxon>
        <taxon>eudicotyledons</taxon>
        <taxon>Gunneridae</taxon>
        <taxon>Pentapetalae</taxon>
        <taxon>rosids</taxon>
        <taxon>malvids</taxon>
        <taxon>Brassicales</taxon>
        <taxon>Brassicaceae</taxon>
        <taxon>Arabideae</taxon>
        <taxon>Arabis</taxon>
    </lineage>
</organism>
<evidence type="ECO:0000313" key="3">
    <source>
        <dbReference type="Proteomes" id="UP000029120"/>
    </source>
</evidence>
<dbReference type="EMBL" id="CM002876">
    <property type="protein sequence ID" value="KFK28303.1"/>
    <property type="molecule type" value="Genomic_DNA"/>
</dbReference>
<dbReference type="GO" id="GO:0045944">
    <property type="term" value="P:positive regulation of transcription by RNA polymerase II"/>
    <property type="evidence" value="ECO:0007669"/>
    <property type="project" value="TreeGrafter"/>
</dbReference>
<dbReference type="InterPro" id="IPR008984">
    <property type="entry name" value="SMAD_FHA_dom_sf"/>
</dbReference>
<dbReference type="SMART" id="SM00240">
    <property type="entry name" value="FHA"/>
    <property type="match status" value="1"/>
</dbReference>
<dbReference type="OrthoDB" id="10262769at2759"/>
<dbReference type="SUPFAM" id="SSF49879">
    <property type="entry name" value="SMAD/FHA domain"/>
    <property type="match status" value="1"/>
</dbReference>
<feature type="domain" description="FHA" evidence="1">
    <location>
        <begin position="523"/>
        <end position="579"/>
    </location>
</feature>
<sequence>MEAPPRIRESEEKDFVDGYLLPHLVFSAGVVDFNISGKDTSESSNAKRKVESSYGLFCVMRKRNRRHKYVDDMFPDFEDSADKFLLDEEGMIVDDCFSSGSDSDTDQSEFSEFDVITQDVLEDMDLMEESTGMKSLAICNFPWPNADEGTLVSTETQNSILLLSPDEVNEENAIRSKEDEVLHPKELQHIICSGHTNDISLFHLQPKRDKISCIPGVCEDTLRCRINKGNLEIQCNSDIFKNDSDKSSETGVRNGDVVKMQVSLKQTSSDNELRLGNKDDYPIPICSAPPDGDSSILLETCSLQQNARCIDGNSIHGDVRLWNKGDDQTLISIVPPAGELSILLETCSLHQNVSFSNEYNVHGDHSGLEITPISLTKTLEGPSRSLSVCGSLAAGRNLPVLEDSSGACSSLDEKLYVNVSSSENRDAELAQIPSTLYQEEVDGEDEICFSDIDAMIRRLNLIPDDLDSCLNREEWNMSKHPRHTLLGLEHCTRTSMRRAIMFQGAIAILHCRDTKHFIRKHEVIIGRSSHGLKVDIDLGKDGYGRKISRRQALVKLENNGSFSLKNLGKQHILVNGERLNTGQIGALTTCSSIKFKGIVFEFNINKEAVRQFLKNNTGRNSKDDPKFRFCE</sequence>
<protein>
    <recommendedName>
        <fullName evidence="1">FHA domain-containing protein</fullName>
    </recommendedName>
</protein>
<dbReference type="Gene3D" id="2.60.200.20">
    <property type="match status" value="1"/>
</dbReference>
<dbReference type="PROSITE" id="PS50006">
    <property type="entry name" value="FHA_DOMAIN"/>
    <property type="match status" value="1"/>
</dbReference>